<dbReference type="Proteomes" id="UP000261340">
    <property type="component" value="Unplaced"/>
</dbReference>
<feature type="transmembrane region" description="Helical" evidence="1">
    <location>
        <begin position="29"/>
        <end position="50"/>
    </location>
</feature>
<keyword evidence="1" id="KW-0812">Transmembrane</keyword>
<evidence type="ECO:0000313" key="2">
    <source>
        <dbReference type="Ensembl" id="ENSACIP00000009228.1"/>
    </source>
</evidence>
<organism evidence="2 3">
    <name type="scientific">Amphilophus citrinellus</name>
    <name type="common">Midas cichlid</name>
    <name type="synonym">Cichlasoma citrinellum</name>
    <dbReference type="NCBI Taxonomy" id="61819"/>
    <lineage>
        <taxon>Eukaryota</taxon>
        <taxon>Metazoa</taxon>
        <taxon>Chordata</taxon>
        <taxon>Craniata</taxon>
        <taxon>Vertebrata</taxon>
        <taxon>Euteleostomi</taxon>
        <taxon>Actinopterygii</taxon>
        <taxon>Neopterygii</taxon>
        <taxon>Teleostei</taxon>
        <taxon>Neoteleostei</taxon>
        <taxon>Acanthomorphata</taxon>
        <taxon>Ovalentaria</taxon>
        <taxon>Cichlomorphae</taxon>
        <taxon>Cichliformes</taxon>
        <taxon>Cichlidae</taxon>
        <taxon>New World cichlids</taxon>
        <taxon>Cichlasomatinae</taxon>
        <taxon>Heroini</taxon>
        <taxon>Amphilophus</taxon>
    </lineage>
</organism>
<keyword evidence="1" id="KW-1133">Transmembrane helix</keyword>
<name>A0A3Q0RHF5_AMPCI</name>
<dbReference type="Ensembl" id="ENSACIT00000009504.1">
    <property type="protein sequence ID" value="ENSACIP00000009228.1"/>
    <property type="gene ID" value="ENSACIG00000007231.1"/>
</dbReference>
<protein>
    <submittedName>
        <fullName evidence="2">Uncharacterized protein</fullName>
    </submittedName>
</protein>
<dbReference type="AlphaFoldDB" id="A0A3Q0RHF5"/>
<evidence type="ECO:0000313" key="3">
    <source>
        <dbReference type="Proteomes" id="UP000261340"/>
    </source>
</evidence>
<reference evidence="2" key="1">
    <citation type="submission" date="2025-08" db="UniProtKB">
        <authorList>
            <consortium name="Ensembl"/>
        </authorList>
    </citation>
    <scope>IDENTIFICATION</scope>
</reference>
<evidence type="ECO:0000256" key="1">
    <source>
        <dbReference type="SAM" id="Phobius"/>
    </source>
</evidence>
<sequence length="99" mass="11337">MVESSRPVHSSCAQQETRLIVLVELLVEYFELDVVVAVIFCHLLCSSFVVSHPDTMRFHGMPLSIVIISYVTCKDKRISKHFSCRKVTRCTKPGLWLQL</sequence>
<dbReference type="GeneTree" id="ENSGT01150000287306"/>
<keyword evidence="3" id="KW-1185">Reference proteome</keyword>
<keyword evidence="1" id="KW-0472">Membrane</keyword>
<proteinExistence type="predicted"/>
<reference evidence="2" key="2">
    <citation type="submission" date="2025-09" db="UniProtKB">
        <authorList>
            <consortium name="Ensembl"/>
        </authorList>
    </citation>
    <scope>IDENTIFICATION</scope>
</reference>
<accession>A0A3Q0RHF5</accession>